<dbReference type="Proteomes" id="UP000653578">
    <property type="component" value="Unassembled WGS sequence"/>
</dbReference>
<dbReference type="EMBL" id="WHNY01000093">
    <property type="protein sequence ID" value="NOU69616.1"/>
    <property type="molecule type" value="Genomic_DNA"/>
</dbReference>
<accession>A0ABX1XNS4</accession>
<comment type="caution">
    <text evidence="2">The sequence shown here is derived from an EMBL/GenBank/DDBJ whole genome shotgun (WGS) entry which is preliminary data.</text>
</comment>
<dbReference type="RefSeq" id="WP_171638171.1">
    <property type="nucleotide sequence ID" value="NZ_WHNY01000093.1"/>
</dbReference>
<organism evidence="2 3">
    <name type="scientific">Paenibacillus plantarum</name>
    <dbReference type="NCBI Taxonomy" id="2654975"/>
    <lineage>
        <taxon>Bacteria</taxon>
        <taxon>Bacillati</taxon>
        <taxon>Bacillota</taxon>
        <taxon>Bacilli</taxon>
        <taxon>Bacillales</taxon>
        <taxon>Paenibacillaceae</taxon>
        <taxon>Paenibacillus</taxon>
    </lineage>
</organism>
<protein>
    <submittedName>
        <fullName evidence="2">DUF1801 domain-containing protein</fullName>
    </submittedName>
</protein>
<sequence length="139" mass="16257">MSSIENMKVAAVFEHYPKHIQQKMWFLRDLILDTAAETEGVGTVEETLKWGEPSYLTKNGSAIRINWKKSNPHQYAIYFNCHTMLVDTFKELFRDKFKFEGNRAIVFEENDEIPVDELKQCISSSLTYHTRKHLPMLGI</sequence>
<proteinExistence type="predicted"/>
<gene>
    <name evidence="2" type="ORF">GC096_36975</name>
</gene>
<keyword evidence="3" id="KW-1185">Reference proteome</keyword>
<dbReference type="SUPFAM" id="SSF159888">
    <property type="entry name" value="YdhG-like"/>
    <property type="match status" value="1"/>
</dbReference>
<feature type="domain" description="YdhG-like" evidence="1">
    <location>
        <begin position="22"/>
        <end position="124"/>
    </location>
</feature>
<reference evidence="2 3" key="1">
    <citation type="submission" date="2019-10" db="EMBL/GenBank/DDBJ databases">
        <title>Description of Paenibacillus humi sp. nov.</title>
        <authorList>
            <person name="Carlier A."/>
            <person name="Qi S."/>
        </authorList>
    </citation>
    <scope>NUCLEOTIDE SEQUENCE [LARGE SCALE GENOMIC DNA]</scope>
    <source>
        <strain evidence="2 3">LMG 31461</strain>
    </source>
</reference>
<evidence type="ECO:0000313" key="2">
    <source>
        <dbReference type="EMBL" id="NOU69616.1"/>
    </source>
</evidence>
<evidence type="ECO:0000313" key="3">
    <source>
        <dbReference type="Proteomes" id="UP000653578"/>
    </source>
</evidence>
<evidence type="ECO:0000259" key="1">
    <source>
        <dbReference type="Pfam" id="PF08818"/>
    </source>
</evidence>
<name>A0ABX1XNS4_9BACL</name>
<dbReference type="InterPro" id="IPR014922">
    <property type="entry name" value="YdhG-like"/>
</dbReference>
<dbReference type="Pfam" id="PF08818">
    <property type="entry name" value="DUF1801"/>
    <property type="match status" value="1"/>
</dbReference>